<dbReference type="PATRIC" id="fig|1401659.3.peg.653"/>
<protein>
    <submittedName>
        <fullName evidence="1">Uncharacterized protein</fullName>
    </submittedName>
</protein>
<evidence type="ECO:0000313" key="1">
    <source>
        <dbReference type="EMBL" id="AHB69018.1"/>
    </source>
</evidence>
<gene>
    <name evidence="1" type="ORF">P262_00929</name>
</gene>
<dbReference type="EMBL" id="CP006731">
    <property type="protein sequence ID" value="AHB69018.1"/>
    <property type="molecule type" value="Genomic_DNA"/>
</dbReference>
<proteinExistence type="predicted"/>
<evidence type="ECO:0000313" key="2">
    <source>
        <dbReference type="Proteomes" id="UP000018545"/>
    </source>
</evidence>
<sequence length="38" mass="4283">MPIDDRVHPRAALPGSGNNKTARTALWFYIAVEASRHY</sequence>
<dbReference type="AlphaFoldDB" id="V5TV49"/>
<dbReference type="KEGG" id="csi:P262_00929"/>
<accession>V5TV49</accession>
<organism evidence="1 2">
    <name type="scientific">Cronobacter malonaticus</name>
    <dbReference type="NCBI Taxonomy" id="413503"/>
    <lineage>
        <taxon>Bacteria</taxon>
        <taxon>Pseudomonadati</taxon>
        <taxon>Pseudomonadota</taxon>
        <taxon>Gammaproteobacteria</taxon>
        <taxon>Enterobacterales</taxon>
        <taxon>Enterobacteriaceae</taxon>
        <taxon>Cronobacter</taxon>
    </lineage>
</organism>
<dbReference type="HOGENOM" id="CLU_216934_0_0_6"/>
<name>V5TV49_9ENTR</name>
<reference evidence="1 2" key="1">
    <citation type="journal article" date="2014" name="Genome Announc.">
        <title>Complete Genome Sequence of Cronobacter sakazakii Strain CMCC 45402.</title>
        <authorList>
            <person name="Zhao Z."/>
            <person name="Wang L."/>
            <person name="Wang B."/>
            <person name="Liang H."/>
            <person name="Ye Q."/>
            <person name="Zeng M."/>
        </authorList>
    </citation>
    <scope>NUCLEOTIDE SEQUENCE [LARGE SCALE GENOMIC DNA]</scope>
    <source>
        <strain evidence="2">45402</strain>
    </source>
</reference>
<dbReference type="Proteomes" id="UP000018545">
    <property type="component" value="Chromosome"/>
</dbReference>